<dbReference type="InterPro" id="IPR000719">
    <property type="entry name" value="Prot_kinase_dom"/>
</dbReference>
<reference evidence="14" key="1">
    <citation type="journal article" date="2013" name="J. Plant Res.">
        <title>Effect of fungi and light on seed germination of three Opuntia species from semiarid lands of central Mexico.</title>
        <authorList>
            <person name="Delgado-Sanchez P."/>
            <person name="Jimenez-Bremont J.F."/>
            <person name="Guerrero-Gonzalez Mde L."/>
            <person name="Flores J."/>
        </authorList>
    </citation>
    <scope>NUCLEOTIDE SEQUENCE</scope>
    <source>
        <tissue evidence="14">Cladode</tissue>
    </source>
</reference>
<evidence type="ECO:0000256" key="10">
    <source>
        <dbReference type="ARBA" id="ARBA00023136"/>
    </source>
</evidence>
<evidence type="ECO:0000256" key="6">
    <source>
        <dbReference type="ARBA" id="ARBA00022737"/>
    </source>
</evidence>
<dbReference type="Pfam" id="PF00069">
    <property type="entry name" value="Pkinase"/>
    <property type="match status" value="1"/>
</dbReference>
<keyword evidence="9" id="KW-1133">Transmembrane helix</keyword>
<dbReference type="InterPro" id="IPR011009">
    <property type="entry name" value="Kinase-like_dom_sf"/>
</dbReference>
<feature type="domain" description="Protein kinase" evidence="13">
    <location>
        <begin position="8"/>
        <end position="284"/>
    </location>
</feature>
<dbReference type="EMBL" id="GISG01212878">
    <property type="protein sequence ID" value="MBA4661572.1"/>
    <property type="molecule type" value="Transcribed_RNA"/>
</dbReference>
<dbReference type="PROSITE" id="PS50011">
    <property type="entry name" value="PROTEIN_KINASE_DOM"/>
    <property type="match status" value="1"/>
</dbReference>
<dbReference type="PANTHER" id="PTHR48006">
    <property type="entry name" value="LEUCINE-RICH REPEAT-CONTAINING PROTEIN DDB_G0281931-RELATED"/>
    <property type="match status" value="1"/>
</dbReference>
<keyword evidence="11" id="KW-0675">Receptor</keyword>
<dbReference type="GO" id="GO:0016020">
    <property type="term" value="C:membrane"/>
    <property type="evidence" value="ECO:0007669"/>
    <property type="project" value="UniProtKB-SubCell"/>
</dbReference>
<organism evidence="14">
    <name type="scientific">Opuntia streptacantha</name>
    <name type="common">Prickly pear cactus</name>
    <name type="synonym">Opuntia cardona</name>
    <dbReference type="NCBI Taxonomy" id="393608"/>
    <lineage>
        <taxon>Eukaryota</taxon>
        <taxon>Viridiplantae</taxon>
        <taxon>Streptophyta</taxon>
        <taxon>Embryophyta</taxon>
        <taxon>Tracheophyta</taxon>
        <taxon>Spermatophyta</taxon>
        <taxon>Magnoliopsida</taxon>
        <taxon>eudicotyledons</taxon>
        <taxon>Gunneridae</taxon>
        <taxon>Pentapetalae</taxon>
        <taxon>Caryophyllales</taxon>
        <taxon>Cactineae</taxon>
        <taxon>Cactaceae</taxon>
        <taxon>Opuntioideae</taxon>
        <taxon>Opuntia</taxon>
    </lineage>
</organism>
<evidence type="ECO:0000256" key="9">
    <source>
        <dbReference type="ARBA" id="ARBA00022989"/>
    </source>
</evidence>
<keyword evidence="12" id="KW-0325">Glycoprotein</keyword>
<dbReference type="AlphaFoldDB" id="A0A7C9A7N0"/>
<evidence type="ECO:0000256" key="3">
    <source>
        <dbReference type="ARBA" id="ARBA00022679"/>
    </source>
</evidence>
<dbReference type="Gene3D" id="1.10.510.10">
    <property type="entry name" value="Transferase(Phosphotransferase) domain 1"/>
    <property type="match status" value="1"/>
</dbReference>
<dbReference type="EMBL" id="GISG01212877">
    <property type="protein sequence ID" value="MBA4661571.1"/>
    <property type="molecule type" value="Transcribed_RNA"/>
</dbReference>
<evidence type="ECO:0000256" key="11">
    <source>
        <dbReference type="ARBA" id="ARBA00023170"/>
    </source>
</evidence>
<dbReference type="Gene3D" id="3.30.200.20">
    <property type="entry name" value="Phosphorylase Kinase, domain 1"/>
    <property type="match status" value="1"/>
</dbReference>
<dbReference type="InterPro" id="IPR051824">
    <property type="entry name" value="LRR_Rcpt-Like_S/T_Kinase"/>
</dbReference>
<evidence type="ECO:0000256" key="5">
    <source>
        <dbReference type="ARBA" id="ARBA00022729"/>
    </source>
</evidence>
<evidence type="ECO:0000259" key="13">
    <source>
        <dbReference type="PROSITE" id="PS50011"/>
    </source>
</evidence>
<dbReference type="SMART" id="SM00220">
    <property type="entry name" value="S_TKc"/>
    <property type="match status" value="1"/>
</dbReference>
<keyword evidence="4" id="KW-0812">Transmembrane</keyword>
<evidence type="ECO:0000256" key="4">
    <source>
        <dbReference type="ARBA" id="ARBA00022692"/>
    </source>
</evidence>
<dbReference type="SUPFAM" id="SSF56112">
    <property type="entry name" value="Protein kinase-like (PK-like)"/>
    <property type="match status" value="1"/>
</dbReference>
<keyword evidence="6" id="KW-0677">Repeat</keyword>
<comment type="subcellular location">
    <subcellularLocation>
        <location evidence="1">Membrane</location>
        <topology evidence="1">Single-pass type I membrane protein</topology>
    </subcellularLocation>
</comment>
<dbReference type="FunFam" id="1.10.510.10:FF:000388">
    <property type="entry name" value="Leucine-rich repeat receptor-like tyrosine-protein kinase PXC3"/>
    <property type="match status" value="1"/>
</dbReference>
<proteinExistence type="predicted"/>
<dbReference type="GO" id="GO:0004672">
    <property type="term" value="F:protein kinase activity"/>
    <property type="evidence" value="ECO:0007669"/>
    <property type="project" value="InterPro"/>
</dbReference>
<dbReference type="PANTHER" id="PTHR48006:SF92">
    <property type="entry name" value="LRR RECEPTOR-LIKE SERINE_THREONINE-PROTEIN KINASE GSO1"/>
    <property type="match status" value="1"/>
</dbReference>
<reference evidence="14" key="2">
    <citation type="submission" date="2020-07" db="EMBL/GenBank/DDBJ databases">
        <authorList>
            <person name="Vera ALvarez R."/>
            <person name="Arias-Moreno D.M."/>
            <person name="Jimenez-Jacinto V."/>
            <person name="Jimenez-Bremont J.F."/>
            <person name="Swaminathan K."/>
            <person name="Moose S.P."/>
            <person name="Guerrero-Gonzalez M.L."/>
            <person name="Marino-Ramirez L."/>
            <person name="Landsman D."/>
            <person name="Rodriguez-Kessler M."/>
            <person name="Delgado-Sanchez P."/>
        </authorList>
    </citation>
    <scope>NUCLEOTIDE SEQUENCE</scope>
    <source>
        <tissue evidence="14">Cladode</tissue>
    </source>
</reference>
<evidence type="ECO:0000256" key="7">
    <source>
        <dbReference type="ARBA" id="ARBA00022741"/>
    </source>
</evidence>
<keyword evidence="2" id="KW-0433">Leucine-rich repeat</keyword>
<evidence type="ECO:0000256" key="8">
    <source>
        <dbReference type="ARBA" id="ARBA00022840"/>
    </source>
</evidence>
<dbReference type="GO" id="GO:0005524">
    <property type="term" value="F:ATP binding"/>
    <property type="evidence" value="ECO:0007669"/>
    <property type="project" value="UniProtKB-KW"/>
</dbReference>
<evidence type="ECO:0000256" key="2">
    <source>
        <dbReference type="ARBA" id="ARBA00022614"/>
    </source>
</evidence>
<keyword evidence="3" id="KW-0808">Transferase</keyword>
<keyword evidence="10" id="KW-0472">Membrane</keyword>
<keyword evidence="5" id="KW-0732">Signal</keyword>
<accession>A0A7C9A7N0</accession>
<evidence type="ECO:0000256" key="12">
    <source>
        <dbReference type="ARBA" id="ARBA00023180"/>
    </source>
</evidence>
<sequence length="284" mass="31086">MKAKEAVANPLNFVLKTKFSSYYKVMMSSGQSYFVKRLNRSDIVLQLGCHENFRRELEALTKINSSNIMTPVAYMLASDGAYLFYKTAFKSTLFGVLHGSSGIPLDWASRCSIAVGLAQGLAYLHGCSSGPILLFDLSSSSVILKSLTEPQIGDIELCKLIDPSKNSSSLSAVAGSVGYIPPEYAYTMRVTTEGNVYSFGVILLELVTGKEAVSQGIELAKWALDNSTQPQKWEQMLDLSISRTSQTVRSQMLAMLKIAFACIDSSSLARPKMKSVLRMLLNAK</sequence>
<evidence type="ECO:0000256" key="1">
    <source>
        <dbReference type="ARBA" id="ARBA00004479"/>
    </source>
</evidence>
<keyword evidence="7" id="KW-0547">Nucleotide-binding</keyword>
<dbReference type="PIRSF" id="PIRSF000654">
    <property type="entry name" value="Integrin-linked_kinase"/>
    <property type="match status" value="1"/>
</dbReference>
<keyword evidence="8" id="KW-0067">ATP-binding</keyword>
<name>A0A7C9A7N0_OPUST</name>
<protein>
    <recommendedName>
        <fullName evidence="13">Protein kinase domain-containing protein</fullName>
    </recommendedName>
</protein>
<evidence type="ECO:0000313" key="14">
    <source>
        <dbReference type="EMBL" id="MBA4661572.1"/>
    </source>
</evidence>